<feature type="region of interest" description="Disordered" evidence="5">
    <location>
        <begin position="1"/>
        <end position="292"/>
    </location>
</feature>
<feature type="compositionally biased region" description="Polar residues" evidence="5">
    <location>
        <begin position="87"/>
        <end position="127"/>
    </location>
</feature>
<dbReference type="Proteomes" id="UP001369815">
    <property type="component" value="Unassembled WGS sequence"/>
</dbReference>
<evidence type="ECO:0000256" key="2">
    <source>
        <dbReference type="ARBA" id="ARBA00022763"/>
    </source>
</evidence>
<sequence>MPLFSISPNIQESPKTPRKRTHKDFVDTPSQLAIGGPSDPENLGKLTSPEMSVPVINTPQLPTSMAKMDATPGSSPAALTAAGSSPAMRNSPSPNKTPLSSPSASSGIANQPNQSDSLSIPTTQNAQGAKRKPPSTIEEKLNATKRQKVGAKAAEKLEKEEAKAAEKAKKEKEAEEKRQAKEAEKAKREAEAAEKRQKKEAEAAEKAKKKAAEEAAKAAKLAEKEKKEAAKEAARRKKEEAQGRQQNMLATFVQRAANAPQKKVAEQTTTPSTEPNNAASSPKTKAKPEKSAYDRAFQPFFVKPDVTLAPQPFEMDDETKIAKSGILDEYIRGERGEFNPKPFNPTETFNLAFTRKRGIIPPSVKSIMESVYDAEQSGTRTESQTKKLTENAQEQLNTITAKYLSFYEDVRPPYFGTVTTPIEAKKLRSLARKPVGKCLPLNYDYDSEAEWVEDDGEDLDDEDDDDDSHDGDGEMEDFLDDSEDQPAVTRPSFLGEKEPISTGICFEDRTRHGPCATTYQYQLEFLLDTFDHHSGIDPFSTSYWPAPAKKATTKSTVTSTPAPSTSMPPPNVPTDAFSALSSGTSGSTQAAENQNLVPNDVFNEFRRAIISDELREFTKGTIVEMLTKKFPSCTKAQVKVTLDKVAHRVSVPGAKKNVKQWALLPAFAL</sequence>
<evidence type="ECO:0000259" key="6">
    <source>
        <dbReference type="Pfam" id="PF12253"/>
    </source>
</evidence>
<evidence type="ECO:0000256" key="4">
    <source>
        <dbReference type="ARBA" id="ARBA00023242"/>
    </source>
</evidence>
<evidence type="ECO:0008006" key="10">
    <source>
        <dbReference type="Google" id="ProtNLM"/>
    </source>
</evidence>
<comment type="subcellular location">
    <subcellularLocation>
        <location evidence="1">Nucleus</location>
    </subcellularLocation>
</comment>
<organism evidence="8 9">
    <name type="scientific">Daldinia eschscholtzii</name>
    <dbReference type="NCBI Taxonomy" id="292717"/>
    <lineage>
        <taxon>Eukaryota</taxon>
        <taxon>Fungi</taxon>
        <taxon>Dikarya</taxon>
        <taxon>Ascomycota</taxon>
        <taxon>Pezizomycotina</taxon>
        <taxon>Sordariomycetes</taxon>
        <taxon>Xylariomycetidae</taxon>
        <taxon>Xylariales</taxon>
        <taxon>Hypoxylaceae</taxon>
        <taxon>Daldinia</taxon>
    </lineage>
</organism>
<keyword evidence="9" id="KW-1185">Reference proteome</keyword>
<dbReference type="GO" id="GO:0005634">
    <property type="term" value="C:nucleus"/>
    <property type="evidence" value="ECO:0007669"/>
    <property type="project" value="UniProtKB-SubCell"/>
</dbReference>
<keyword evidence="3" id="KW-0234">DNA repair</keyword>
<dbReference type="PANTHER" id="PTHR15272:SF0">
    <property type="entry name" value="CHROMATIN ASSEMBLY FACTOR 1 SUBUNIT A"/>
    <property type="match status" value="1"/>
</dbReference>
<evidence type="ECO:0000313" key="9">
    <source>
        <dbReference type="Proteomes" id="UP001369815"/>
    </source>
</evidence>
<feature type="domain" description="Chromatin assembly factor 1 subunit Cac1-like C-terminal" evidence="7">
    <location>
        <begin position="604"/>
        <end position="661"/>
    </location>
</feature>
<feature type="compositionally biased region" description="Acidic residues" evidence="5">
    <location>
        <begin position="454"/>
        <end position="484"/>
    </location>
</feature>
<dbReference type="InterPro" id="IPR022043">
    <property type="entry name" value="CAF1A_DD"/>
</dbReference>
<comment type="caution">
    <text evidence="8">The sequence shown here is derived from an EMBL/GenBank/DDBJ whole genome shotgun (WGS) entry which is preliminary data.</text>
</comment>
<dbReference type="PANTHER" id="PTHR15272">
    <property type="entry name" value="CHROMATIN ASSEMBLY FACTOR 1 SUBUNIT A CAF-1 SUBUNIT A"/>
    <property type="match status" value="1"/>
</dbReference>
<evidence type="ECO:0000259" key="7">
    <source>
        <dbReference type="Pfam" id="PF21796"/>
    </source>
</evidence>
<dbReference type="InterPro" id="IPR048800">
    <property type="entry name" value="Cac1-like_C"/>
</dbReference>
<dbReference type="Pfam" id="PF21796">
    <property type="entry name" value="Cac1_C"/>
    <property type="match status" value="1"/>
</dbReference>
<protein>
    <recommendedName>
        <fullName evidence="10">Chromatin assembly factor 1 subunit A</fullName>
    </recommendedName>
</protein>
<feature type="domain" description="Chromatin assembly factor 1 subunit A dimerization" evidence="6">
    <location>
        <begin position="402"/>
        <end position="474"/>
    </location>
</feature>
<dbReference type="Pfam" id="PF12253">
    <property type="entry name" value="CAF1A_dimeriz"/>
    <property type="match status" value="1"/>
</dbReference>
<dbReference type="GO" id="GO:0006334">
    <property type="term" value="P:nucleosome assembly"/>
    <property type="evidence" value="ECO:0007669"/>
    <property type="project" value="TreeGrafter"/>
</dbReference>
<evidence type="ECO:0000313" key="8">
    <source>
        <dbReference type="EMBL" id="KAK6954749.1"/>
    </source>
</evidence>
<evidence type="ECO:0000256" key="3">
    <source>
        <dbReference type="ARBA" id="ARBA00023204"/>
    </source>
</evidence>
<dbReference type="GO" id="GO:0033186">
    <property type="term" value="C:CAF-1 complex"/>
    <property type="evidence" value="ECO:0007669"/>
    <property type="project" value="TreeGrafter"/>
</dbReference>
<feature type="compositionally biased region" description="Polar residues" evidence="5">
    <location>
        <begin position="1"/>
        <end position="14"/>
    </location>
</feature>
<feature type="region of interest" description="Disordered" evidence="5">
    <location>
        <begin position="454"/>
        <end position="494"/>
    </location>
</feature>
<proteinExistence type="predicted"/>
<evidence type="ECO:0000256" key="1">
    <source>
        <dbReference type="ARBA" id="ARBA00004123"/>
    </source>
</evidence>
<accession>A0AAX6MQ51</accession>
<feature type="compositionally biased region" description="Polar residues" evidence="5">
    <location>
        <begin position="266"/>
        <end position="283"/>
    </location>
</feature>
<keyword evidence="2" id="KW-0227">DNA damage</keyword>
<gene>
    <name evidence="8" type="ORF">Daesc_004718</name>
</gene>
<dbReference type="AlphaFoldDB" id="A0AAX6MQ51"/>
<feature type="compositionally biased region" description="Basic and acidic residues" evidence="5">
    <location>
        <begin position="153"/>
        <end position="242"/>
    </location>
</feature>
<keyword evidence="4" id="KW-0539">Nucleus</keyword>
<name>A0AAX6MQ51_9PEZI</name>
<dbReference type="EMBL" id="JBANMG010000004">
    <property type="protein sequence ID" value="KAK6954749.1"/>
    <property type="molecule type" value="Genomic_DNA"/>
</dbReference>
<evidence type="ECO:0000256" key="5">
    <source>
        <dbReference type="SAM" id="MobiDB-lite"/>
    </source>
</evidence>
<reference evidence="8 9" key="1">
    <citation type="journal article" date="2024" name="Front Chem Biol">
        <title>Unveiling the potential of Daldinia eschscholtzii MFLUCC 19-0629 through bioactivity and bioinformatics studies for enhanced sustainable agriculture production.</title>
        <authorList>
            <person name="Brooks S."/>
            <person name="Weaver J.A."/>
            <person name="Klomchit A."/>
            <person name="Alharthi S.A."/>
            <person name="Onlamun T."/>
            <person name="Nurani R."/>
            <person name="Vong T.K."/>
            <person name="Alberti F."/>
            <person name="Greco C."/>
        </authorList>
    </citation>
    <scope>NUCLEOTIDE SEQUENCE [LARGE SCALE GENOMIC DNA]</scope>
    <source>
        <strain evidence="8">MFLUCC 19-0629</strain>
    </source>
</reference>
<dbReference type="GO" id="GO:0006281">
    <property type="term" value="P:DNA repair"/>
    <property type="evidence" value="ECO:0007669"/>
    <property type="project" value="UniProtKB-KW"/>
</dbReference>